<dbReference type="Gramene" id="Solyc10g045740.2.1">
    <property type="protein sequence ID" value="Solyc10g045740.2.1.1"/>
    <property type="gene ID" value="Solyc10g045740.2"/>
</dbReference>
<evidence type="ECO:0000313" key="1">
    <source>
        <dbReference type="EnsemblPlants" id="Solyc10g045740.2.1.1"/>
    </source>
</evidence>
<dbReference type="Proteomes" id="UP000004994">
    <property type="component" value="Chromosome 10"/>
</dbReference>
<keyword evidence="2" id="KW-1185">Reference proteome</keyword>
<dbReference type="OMA" id="PHNIRLT"/>
<dbReference type="PaxDb" id="4081-Solyc10g045740.1.1"/>
<proteinExistence type="predicted"/>
<accession>A0A3Q7IEN8</accession>
<reference evidence="1" key="2">
    <citation type="submission" date="2019-01" db="UniProtKB">
        <authorList>
            <consortium name="EnsemblPlants"/>
        </authorList>
    </citation>
    <scope>IDENTIFICATION</scope>
    <source>
        <strain evidence="1">cv. Heinz 1706</strain>
    </source>
</reference>
<organism evidence="1">
    <name type="scientific">Solanum lycopersicum</name>
    <name type="common">Tomato</name>
    <name type="synonym">Lycopersicon esculentum</name>
    <dbReference type="NCBI Taxonomy" id="4081"/>
    <lineage>
        <taxon>Eukaryota</taxon>
        <taxon>Viridiplantae</taxon>
        <taxon>Streptophyta</taxon>
        <taxon>Embryophyta</taxon>
        <taxon>Tracheophyta</taxon>
        <taxon>Spermatophyta</taxon>
        <taxon>Magnoliopsida</taxon>
        <taxon>eudicotyledons</taxon>
        <taxon>Gunneridae</taxon>
        <taxon>Pentapetalae</taxon>
        <taxon>asterids</taxon>
        <taxon>lamiids</taxon>
        <taxon>Solanales</taxon>
        <taxon>Solanaceae</taxon>
        <taxon>Solanoideae</taxon>
        <taxon>Solaneae</taxon>
        <taxon>Solanum</taxon>
        <taxon>Solanum subgen. Lycopersicon</taxon>
    </lineage>
</organism>
<protein>
    <submittedName>
        <fullName evidence="1">Uncharacterized protein</fullName>
    </submittedName>
</protein>
<dbReference type="AlphaFoldDB" id="A0A3Q7IEN8"/>
<sequence>KRRNEKNQNIPNRIRIPIVHNSSLYSNLTYCSAPPHKFSKYIKIKKIELPTQCSKINYRTPKAIVSYGPNIGHIPHNIRLTDPNFLHWSGNGRGQNI</sequence>
<dbReference type="STRING" id="4081.A0A3Q7IEN8"/>
<evidence type="ECO:0000313" key="2">
    <source>
        <dbReference type="Proteomes" id="UP000004994"/>
    </source>
</evidence>
<reference evidence="1" key="1">
    <citation type="journal article" date="2012" name="Nature">
        <title>The tomato genome sequence provides insights into fleshy fruit evolution.</title>
        <authorList>
            <consortium name="Tomato Genome Consortium"/>
        </authorList>
    </citation>
    <scope>NUCLEOTIDE SEQUENCE [LARGE SCALE GENOMIC DNA]</scope>
    <source>
        <strain evidence="1">cv. Heinz 1706</strain>
    </source>
</reference>
<dbReference type="EnsemblPlants" id="Solyc10g045740.2.1">
    <property type="protein sequence ID" value="Solyc10g045740.2.1.1"/>
    <property type="gene ID" value="Solyc10g045740.2"/>
</dbReference>
<name>A0A3Q7IEN8_SOLLC</name>
<dbReference type="InParanoid" id="A0A3Q7IEN8"/>